<evidence type="ECO:0000313" key="1">
    <source>
        <dbReference type="EMBL" id="GFP40110.1"/>
    </source>
</evidence>
<dbReference type="AlphaFoldDB" id="A0A6V8Q6N4"/>
<sequence>RVLIEMDGEEKVQLRKVKREL</sequence>
<protein>
    <submittedName>
        <fullName evidence="1">Uncharacterized protein</fullName>
    </submittedName>
</protein>
<reference evidence="1 2" key="1">
    <citation type="journal article" date="2020" name="Front. Microbiol.">
        <title>Single-cell genomics of novel Actinobacteria with the Wood-Ljungdahl pathway discovered in a serpentinizing system.</title>
        <authorList>
            <person name="Merino N."/>
            <person name="Kawai M."/>
            <person name="Boyd E.S."/>
            <person name="Colman D.R."/>
            <person name="McGlynn S.E."/>
            <person name="Nealson K.H."/>
            <person name="Kurokawa K."/>
            <person name="Hongoh Y."/>
        </authorList>
    </citation>
    <scope>NUCLEOTIDE SEQUENCE [LARGE SCALE GENOMIC DNA]</scope>
    <source>
        <strain evidence="1 2">S47</strain>
    </source>
</reference>
<feature type="non-terminal residue" evidence="1">
    <location>
        <position position="1"/>
    </location>
</feature>
<dbReference type="Proteomes" id="UP000569018">
    <property type="component" value="Unassembled WGS sequence"/>
</dbReference>
<dbReference type="EMBL" id="BLSD01000144">
    <property type="protein sequence ID" value="GFP40110.1"/>
    <property type="molecule type" value="Genomic_DNA"/>
</dbReference>
<comment type="caution">
    <text evidence="1">The sequence shown here is derived from an EMBL/GenBank/DDBJ whole genome shotgun (WGS) entry which is preliminary data.</text>
</comment>
<name>A0A6V8Q6N4_9ACTN</name>
<gene>
    <name evidence="1" type="ORF">HKBW3S47_01808</name>
</gene>
<evidence type="ECO:0000313" key="2">
    <source>
        <dbReference type="Proteomes" id="UP000569018"/>
    </source>
</evidence>
<proteinExistence type="predicted"/>
<accession>A0A6V8Q6N4</accession>
<organism evidence="1 2">
    <name type="scientific">Candidatus Hakubella thermalkaliphila</name>
    <dbReference type="NCBI Taxonomy" id="2754717"/>
    <lineage>
        <taxon>Bacteria</taxon>
        <taxon>Bacillati</taxon>
        <taxon>Actinomycetota</taxon>
        <taxon>Actinomycetota incertae sedis</taxon>
        <taxon>Candidatus Hakubellales</taxon>
        <taxon>Candidatus Hakubellaceae</taxon>
        <taxon>Candidatus Hakubella</taxon>
    </lineage>
</organism>